<organism evidence="3 4">
    <name type="scientific">Cellulomonas oligotrophica</name>
    <dbReference type="NCBI Taxonomy" id="931536"/>
    <lineage>
        <taxon>Bacteria</taxon>
        <taxon>Bacillati</taxon>
        <taxon>Actinomycetota</taxon>
        <taxon>Actinomycetes</taxon>
        <taxon>Micrococcales</taxon>
        <taxon>Cellulomonadaceae</taxon>
        <taxon>Cellulomonas</taxon>
    </lineage>
</organism>
<dbReference type="Proteomes" id="UP000618382">
    <property type="component" value="Unassembled WGS sequence"/>
</dbReference>
<dbReference type="Pfam" id="PF06983">
    <property type="entry name" value="3-dmu-9_3-mt"/>
    <property type="match status" value="1"/>
</dbReference>
<keyword evidence="5" id="KW-1185">Reference proteome</keyword>
<reference evidence="3 4" key="1">
    <citation type="submission" date="2020-07" db="EMBL/GenBank/DDBJ databases">
        <title>Sequencing the genomes of 1000 actinobacteria strains.</title>
        <authorList>
            <person name="Klenk H.-P."/>
        </authorList>
    </citation>
    <scope>NUCLEOTIDE SEQUENCE [LARGE SCALE GENOMIC DNA]</scope>
    <source>
        <strain evidence="3 4">DSM 24482</strain>
    </source>
</reference>
<name>A0A7Y9FDI9_9CELL</name>
<keyword evidence="3" id="KW-0830">Ubiquinone</keyword>
<comment type="caution">
    <text evidence="3">The sequence shown here is derived from an EMBL/GenBank/DDBJ whole genome shotgun (WGS) entry which is preliminary data.</text>
</comment>
<dbReference type="InterPro" id="IPR028973">
    <property type="entry name" value="PhnB-like"/>
</dbReference>
<evidence type="ECO:0000313" key="3">
    <source>
        <dbReference type="EMBL" id="NYD85376.1"/>
    </source>
</evidence>
<keyword evidence="3" id="KW-0808">Transferase</keyword>
<evidence type="ECO:0000313" key="5">
    <source>
        <dbReference type="Proteomes" id="UP000618382"/>
    </source>
</evidence>
<dbReference type="EMBL" id="BONN01000006">
    <property type="protein sequence ID" value="GIG33189.1"/>
    <property type="molecule type" value="Genomic_DNA"/>
</dbReference>
<dbReference type="PANTHER" id="PTHR33990:SF2">
    <property type="entry name" value="PHNB-LIKE DOMAIN-CONTAINING PROTEIN"/>
    <property type="match status" value="1"/>
</dbReference>
<accession>A0A7Y9FDI9</accession>
<proteinExistence type="predicted"/>
<dbReference type="SUPFAM" id="SSF54593">
    <property type="entry name" value="Glyoxalase/Bleomycin resistance protein/Dihydroxybiphenyl dioxygenase"/>
    <property type="match status" value="1"/>
</dbReference>
<keyword evidence="3" id="KW-0489">Methyltransferase</keyword>
<dbReference type="RefSeq" id="WP_140460797.1">
    <property type="nucleotide sequence ID" value="NZ_BAABFI010000005.1"/>
</dbReference>
<evidence type="ECO:0000313" key="4">
    <source>
        <dbReference type="Proteomes" id="UP000577956"/>
    </source>
</evidence>
<dbReference type="AlphaFoldDB" id="A0A7Y9FDI9"/>
<dbReference type="InterPro" id="IPR009725">
    <property type="entry name" value="3_dmu_93_MTrfase"/>
</dbReference>
<evidence type="ECO:0000259" key="1">
    <source>
        <dbReference type="Pfam" id="PF06983"/>
    </source>
</evidence>
<dbReference type="PIRSF" id="PIRSF021700">
    <property type="entry name" value="3_dmu_93_MTrfase"/>
    <property type="match status" value="1"/>
</dbReference>
<gene>
    <name evidence="3" type="ORF">BKA21_000925</name>
    <name evidence="2" type="ORF">Col01nite_23480</name>
</gene>
<dbReference type="GO" id="GO:0008168">
    <property type="term" value="F:methyltransferase activity"/>
    <property type="evidence" value="ECO:0007669"/>
    <property type="project" value="UniProtKB-KW"/>
</dbReference>
<dbReference type="Gene3D" id="3.10.180.10">
    <property type="entry name" value="2,3-Dihydroxybiphenyl 1,2-Dioxygenase, domain 1"/>
    <property type="match status" value="1"/>
</dbReference>
<dbReference type="EMBL" id="JACCBK010000001">
    <property type="protein sequence ID" value="NYD85376.1"/>
    <property type="molecule type" value="Genomic_DNA"/>
</dbReference>
<dbReference type="CDD" id="cd06588">
    <property type="entry name" value="PhnB_like"/>
    <property type="match status" value="1"/>
</dbReference>
<dbReference type="InterPro" id="IPR029068">
    <property type="entry name" value="Glyas_Bleomycin-R_OHBP_Dase"/>
</dbReference>
<dbReference type="PANTHER" id="PTHR33990">
    <property type="entry name" value="PROTEIN YJDN-RELATED"/>
    <property type="match status" value="1"/>
</dbReference>
<dbReference type="Proteomes" id="UP000577956">
    <property type="component" value="Unassembled WGS sequence"/>
</dbReference>
<protein>
    <submittedName>
        <fullName evidence="3">Putative 3-demethylubiquinone-9 3-methyltransferase (Glyoxalase superfamily)</fullName>
    </submittedName>
    <submittedName>
        <fullName evidence="2">VOC family protein</fullName>
    </submittedName>
</protein>
<sequence length="159" mass="17406">MGMIRSHLWFVERGHEAAQFYVDVVPRSRITSVTTAPPGVPDVPEGTPFVVELELDGHAVTFLTAGPALRLDDAFSFLLSVDGQDEVDHYWEVLAAGGGRHGRCGWLTDRFGVSWQVVPRALDDLMRRPDAAGVARAMATMLTMTRLEIAPLEAAYAGR</sequence>
<dbReference type="GO" id="GO:0032259">
    <property type="term" value="P:methylation"/>
    <property type="evidence" value="ECO:0007669"/>
    <property type="project" value="UniProtKB-KW"/>
</dbReference>
<feature type="domain" description="PhnB-like" evidence="1">
    <location>
        <begin position="4"/>
        <end position="118"/>
    </location>
</feature>
<evidence type="ECO:0000313" key="2">
    <source>
        <dbReference type="EMBL" id="GIG33189.1"/>
    </source>
</evidence>
<reference evidence="2 5" key="2">
    <citation type="submission" date="2021-01" db="EMBL/GenBank/DDBJ databases">
        <title>Whole genome shotgun sequence of Cellulomonas oligotrophica NBRC 109435.</title>
        <authorList>
            <person name="Komaki H."/>
            <person name="Tamura T."/>
        </authorList>
    </citation>
    <scope>NUCLEOTIDE SEQUENCE [LARGE SCALE GENOMIC DNA]</scope>
    <source>
        <strain evidence="2 5">NBRC 109435</strain>
    </source>
</reference>